<name>A0AAD6PZV8_9ROSI</name>
<dbReference type="EMBL" id="JAQIZT010000013">
    <property type="protein sequence ID" value="KAJ6973974.1"/>
    <property type="molecule type" value="Genomic_DNA"/>
</dbReference>
<sequence length="78" mass="9082">MERERKWKVRELFVKQNVLEFRSRGWDDEEGKRKPVGICGMENSADEILEGSPFRDEALSSIHSTIKEASWPCQLLCV</sequence>
<dbReference type="Proteomes" id="UP001164929">
    <property type="component" value="Chromosome 13"/>
</dbReference>
<reference evidence="1" key="1">
    <citation type="journal article" date="2023" name="Mol. Ecol. Resour.">
        <title>Chromosome-level genome assembly of a triploid poplar Populus alba 'Berolinensis'.</title>
        <authorList>
            <person name="Chen S."/>
            <person name="Yu Y."/>
            <person name="Wang X."/>
            <person name="Wang S."/>
            <person name="Zhang T."/>
            <person name="Zhou Y."/>
            <person name="He R."/>
            <person name="Meng N."/>
            <person name="Wang Y."/>
            <person name="Liu W."/>
            <person name="Liu Z."/>
            <person name="Liu J."/>
            <person name="Guo Q."/>
            <person name="Huang H."/>
            <person name="Sederoff R.R."/>
            <person name="Wang G."/>
            <person name="Qu G."/>
            <person name="Chen S."/>
        </authorList>
    </citation>
    <scope>NUCLEOTIDE SEQUENCE</scope>
    <source>
        <strain evidence="1">SC-2020</strain>
    </source>
</reference>
<evidence type="ECO:0000313" key="1">
    <source>
        <dbReference type="EMBL" id="KAJ6973974.1"/>
    </source>
</evidence>
<organism evidence="1 2">
    <name type="scientific">Populus alba x Populus x berolinensis</name>
    <dbReference type="NCBI Taxonomy" id="444605"/>
    <lineage>
        <taxon>Eukaryota</taxon>
        <taxon>Viridiplantae</taxon>
        <taxon>Streptophyta</taxon>
        <taxon>Embryophyta</taxon>
        <taxon>Tracheophyta</taxon>
        <taxon>Spermatophyta</taxon>
        <taxon>Magnoliopsida</taxon>
        <taxon>eudicotyledons</taxon>
        <taxon>Gunneridae</taxon>
        <taxon>Pentapetalae</taxon>
        <taxon>rosids</taxon>
        <taxon>fabids</taxon>
        <taxon>Malpighiales</taxon>
        <taxon>Salicaceae</taxon>
        <taxon>Saliceae</taxon>
        <taxon>Populus</taxon>
    </lineage>
</organism>
<protein>
    <submittedName>
        <fullName evidence="1">Uncharacterized protein</fullName>
    </submittedName>
</protein>
<accession>A0AAD6PZV8</accession>
<comment type="caution">
    <text evidence="1">The sequence shown here is derived from an EMBL/GenBank/DDBJ whole genome shotgun (WGS) entry which is preliminary data.</text>
</comment>
<gene>
    <name evidence="1" type="ORF">NC653_030121</name>
</gene>
<proteinExistence type="predicted"/>
<keyword evidence="2" id="KW-1185">Reference proteome</keyword>
<dbReference type="AlphaFoldDB" id="A0AAD6PZV8"/>
<evidence type="ECO:0000313" key="2">
    <source>
        <dbReference type="Proteomes" id="UP001164929"/>
    </source>
</evidence>